<feature type="binding site" evidence="17">
    <location>
        <position position="265"/>
    </location>
    <ligand>
        <name>thiamine diphosphate</name>
        <dbReference type="ChEBI" id="CHEBI:58937"/>
    </ligand>
</feature>
<comment type="similarity">
    <text evidence="5">Belongs to the transketolase family.</text>
</comment>
<feature type="binding site" evidence="16">
    <location>
        <position position="523"/>
    </location>
    <ligand>
        <name>substrate</name>
    </ligand>
</feature>
<dbReference type="InterPro" id="IPR005478">
    <property type="entry name" value="Transketolase_bac-like"/>
</dbReference>
<organism evidence="21 22">
    <name type="scientific">Meridianimarinicoccus roseus</name>
    <dbReference type="NCBI Taxonomy" id="2072018"/>
    <lineage>
        <taxon>Bacteria</taxon>
        <taxon>Pseudomonadati</taxon>
        <taxon>Pseudomonadota</taxon>
        <taxon>Alphaproteobacteria</taxon>
        <taxon>Rhodobacterales</taxon>
        <taxon>Paracoccaceae</taxon>
        <taxon>Meridianimarinicoccus</taxon>
    </lineage>
</organism>
<feature type="binding site" evidence="17">
    <location>
        <position position="163"/>
    </location>
    <ligand>
        <name>thiamine diphosphate</name>
        <dbReference type="ChEBI" id="CHEBI:58937"/>
    </ligand>
</feature>
<dbReference type="FunFam" id="3.40.50.970:FF:000003">
    <property type="entry name" value="Transketolase"/>
    <property type="match status" value="1"/>
</dbReference>
<evidence type="ECO:0000256" key="14">
    <source>
        <dbReference type="NCBIfam" id="TIGR00232"/>
    </source>
</evidence>
<evidence type="ECO:0000256" key="10">
    <source>
        <dbReference type="ARBA" id="ARBA00022837"/>
    </source>
</evidence>
<comment type="pathway">
    <text evidence="3">Carbohydrate degradation; pentose phosphate pathway.</text>
</comment>
<feature type="binding site" evidence="17">
    <location>
        <begin position="124"/>
        <end position="126"/>
    </location>
    <ligand>
        <name>thiamine diphosphate</name>
        <dbReference type="ChEBI" id="CHEBI:58937"/>
    </ligand>
</feature>
<evidence type="ECO:0000256" key="2">
    <source>
        <dbReference type="ARBA" id="ARBA00001941"/>
    </source>
</evidence>
<dbReference type="FunFam" id="3.40.50.970:FF:000004">
    <property type="entry name" value="Transketolase"/>
    <property type="match status" value="1"/>
</dbReference>
<name>A0A2V2LDJ4_9RHOB</name>
<feature type="binding site" evidence="16">
    <location>
        <position position="476"/>
    </location>
    <ligand>
        <name>substrate</name>
    </ligand>
</feature>
<comment type="subunit">
    <text evidence="6">Homodimer.</text>
</comment>
<dbReference type="GO" id="GO:0009052">
    <property type="term" value="P:pentose-phosphate shunt, non-oxidative branch"/>
    <property type="evidence" value="ECO:0007669"/>
    <property type="project" value="UniProtKB-ARBA"/>
</dbReference>
<comment type="pathway">
    <text evidence="4">Carbohydrate biosynthesis; Calvin cycle.</text>
</comment>
<evidence type="ECO:0000259" key="20">
    <source>
        <dbReference type="SMART" id="SM00861"/>
    </source>
</evidence>
<dbReference type="EC" id="2.2.1.1" evidence="7 14"/>
<evidence type="ECO:0000256" key="11">
    <source>
        <dbReference type="ARBA" id="ARBA00022842"/>
    </source>
</evidence>
<dbReference type="SUPFAM" id="SSF52922">
    <property type="entry name" value="TK C-terminal domain-like"/>
    <property type="match status" value="1"/>
</dbReference>
<dbReference type="Pfam" id="PF02779">
    <property type="entry name" value="Transket_pyr"/>
    <property type="match status" value="1"/>
</dbReference>
<keyword evidence="12 17" id="KW-0786">Thiamine pyrophosphate</keyword>
<dbReference type="CDD" id="cd07033">
    <property type="entry name" value="TPP_PYR_DXS_TK_like"/>
    <property type="match status" value="1"/>
</dbReference>
<evidence type="ECO:0000256" key="13">
    <source>
        <dbReference type="ARBA" id="ARBA00049473"/>
    </source>
</evidence>
<proteinExistence type="inferred from homology"/>
<evidence type="ECO:0000313" key="22">
    <source>
        <dbReference type="Proteomes" id="UP000245680"/>
    </source>
</evidence>
<feature type="binding site" evidence="18">
    <location>
        <position position="194"/>
    </location>
    <ligand>
        <name>Mg(2+)</name>
        <dbReference type="ChEBI" id="CHEBI:18420"/>
    </ligand>
</feature>
<dbReference type="InterPro" id="IPR005474">
    <property type="entry name" value="Transketolase_N"/>
</dbReference>
<dbReference type="SUPFAM" id="SSF52518">
    <property type="entry name" value="Thiamin diphosphate-binding fold (THDP-binding)"/>
    <property type="match status" value="2"/>
</dbReference>
<evidence type="ECO:0000256" key="1">
    <source>
        <dbReference type="ARBA" id="ARBA00001913"/>
    </source>
</evidence>
<dbReference type="PANTHER" id="PTHR43522">
    <property type="entry name" value="TRANSKETOLASE"/>
    <property type="match status" value="1"/>
</dbReference>
<dbReference type="RefSeq" id="WP_109811166.1">
    <property type="nucleotide sequence ID" value="NZ_QGKU01000030.1"/>
</dbReference>
<evidence type="ECO:0000256" key="17">
    <source>
        <dbReference type="PIRSR" id="PIRSR605478-3"/>
    </source>
</evidence>
<dbReference type="AlphaFoldDB" id="A0A2V2LDJ4"/>
<dbReference type="Pfam" id="PF00456">
    <property type="entry name" value="Transketolase_N"/>
    <property type="match status" value="1"/>
</dbReference>
<dbReference type="InterPro" id="IPR029061">
    <property type="entry name" value="THDP-binding"/>
</dbReference>
<sequence length="674" mass="72684">MTLTALRERDPDHWLKACAIRTLTLDAVAGANSGHSGMPMGMADVATVLFEKHMKFDASAPEWADRDRFILSAGHGSMLVYALLYLTGSPDMPIEQIKAFRQWGARTAGHPEFGHARGIETTTGPLGQGISNAVGFALAEEMLRARFGKKIVDHYTWCIAGDGCLMEGVSHEAIGLAGRQELSKLIVLWDNNNITIDGKVDIADRTDQIARFRAAGWSVHECDGHNPADIDDAISAAKKTSKPSLVACKTHIAIGSAAQDTSKGHGALTDPKVVADTKAAYGVDWPAYHVPPEIKTLWEEIGARGAAERAAWEKRLASLSGAKQKEFTRVMAGEAPAKLSAAIKALKRQLVETQPKIATRKASENTLEVINAIMPEHVGGSADLTGSNNTKTGDQGVHLPGNRDGRYLHYGIREHGMAAAMNGMMLHGGIRPYGGTFLCFADYARGAMRLSALMKQPVTYVMSHDSIGLGEDGPTHQPVEHLAMLRATPNTLVIRPADATETAEAWEIAVQSRTAPTVLALSRQNLPALRTEFKAKNLVEQGAYVLADATGKREALLMATGSEVSIAMAARDLLQAEGIGTRVVSMPCWELFEEQPESYRRRVLPAGPVRVAVEAAIRFGWDRWLFGERGKREKSGFVGMHDFGASAPAETLYAEFGITAEAVAAKAKALLGRE</sequence>
<feature type="active site" description="Proton donor" evidence="15">
    <location>
        <position position="414"/>
    </location>
</feature>
<keyword evidence="11 18" id="KW-0460">Magnesium</keyword>
<feature type="binding site" evidence="16">
    <location>
        <position position="360"/>
    </location>
    <ligand>
        <name>substrate</name>
    </ligand>
</feature>
<comment type="catalytic activity">
    <reaction evidence="13">
        <text>D-sedoheptulose 7-phosphate + D-glyceraldehyde 3-phosphate = aldehydo-D-ribose 5-phosphate + D-xylulose 5-phosphate</text>
        <dbReference type="Rhea" id="RHEA:10508"/>
        <dbReference type="ChEBI" id="CHEBI:57483"/>
        <dbReference type="ChEBI" id="CHEBI:57737"/>
        <dbReference type="ChEBI" id="CHEBI:58273"/>
        <dbReference type="ChEBI" id="CHEBI:59776"/>
        <dbReference type="EC" id="2.2.1.1"/>
    </reaction>
</comment>
<dbReference type="InterPro" id="IPR055152">
    <property type="entry name" value="Transketolase-like_C_2"/>
</dbReference>
<dbReference type="EMBL" id="QGKU01000030">
    <property type="protein sequence ID" value="PWR03132.1"/>
    <property type="molecule type" value="Genomic_DNA"/>
</dbReference>
<dbReference type="FunFam" id="3.40.50.920:FF:000003">
    <property type="entry name" value="Transketolase"/>
    <property type="match status" value="1"/>
</dbReference>
<evidence type="ECO:0000256" key="19">
    <source>
        <dbReference type="PIRSR" id="PIRSR605478-5"/>
    </source>
</evidence>
<feature type="binding site" evidence="17">
    <location>
        <position position="75"/>
    </location>
    <ligand>
        <name>thiamine diphosphate</name>
        <dbReference type="ChEBI" id="CHEBI:58937"/>
    </ligand>
</feature>
<dbReference type="InterPro" id="IPR005475">
    <property type="entry name" value="Transketolase-like_Pyr-bd"/>
</dbReference>
<dbReference type="SMART" id="SM00861">
    <property type="entry name" value="Transket_pyr"/>
    <property type="match status" value="1"/>
</dbReference>
<evidence type="ECO:0000256" key="7">
    <source>
        <dbReference type="ARBA" id="ARBA00013152"/>
    </source>
</evidence>
<dbReference type="PROSITE" id="PS00802">
    <property type="entry name" value="TRANSKETOLASE_2"/>
    <property type="match status" value="1"/>
</dbReference>
<dbReference type="InterPro" id="IPR033247">
    <property type="entry name" value="Transketolase_fam"/>
</dbReference>
<dbReference type="Gene3D" id="3.40.50.970">
    <property type="match status" value="2"/>
</dbReference>
<dbReference type="GO" id="GO:0004802">
    <property type="term" value="F:transketolase activity"/>
    <property type="evidence" value="ECO:0007669"/>
    <property type="project" value="UniProtKB-UniRule"/>
</dbReference>
<dbReference type="Pfam" id="PF22613">
    <property type="entry name" value="Transketolase_C_1"/>
    <property type="match status" value="1"/>
</dbReference>
<feature type="site" description="Important for catalytic activity" evidence="19">
    <location>
        <position position="265"/>
    </location>
</feature>
<evidence type="ECO:0000256" key="8">
    <source>
        <dbReference type="ARBA" id="ARBA00022679"/>
    </source>
</evidence>
<evidence type="ECO:0000256" key="12">
    <source>
        <dbReference type="ARBA" id="ARBA00023052"/>
    </source>
</evidence>
<accession>A0A2V2LDJ4</accession>
<feature type="binding site" evidence="18">
    <location>
        <position position="162"/>
    </location>
    <ligand>
        <name>Mg(2+)</name>
        <dbReference type="ChEBI" id="CHEBI:18420"/>
    </ligand>
</feature>
<evidence type="ECO:0000256" key="9">
    <source>
        <dbReference type="ARBA" id="ARBA00022723"/>
    </source>
</evidence>
<dbReference type="InterPro" id="IPR020826">
    <property type="entry name" value="Transketolase_BS"/>
</dbReference>
<feature type="binding site" evidence="18">
    <location>
        <position position="192"/>
    </location>
    <ligand>
        <name>Mg(2+)</name>
        <dbReference type="ChEBI" id="CHEBI:18420"/>
    </ligand>
</feature>
<evidence type="ECO:0000256" key="5">
    <source>
        <dbReference type="ARBA" id="ARBA00007131"/>
    </source>
</evidence>
<comment type="caution">
    <text evidence="21">The sequence shown here is derived from an EMBL/GenBank/DDBJ whole genome shotgun (WGS) entry which is preliminary data.</text>
</comment>
<feature type="binding site" evidence="17">
    <location>
        <position position="440"/>
    </location>
    <ligand>
        <name>thiamine diphosphate</name>
        <dbReference type="ChEBI" id="CHEBI:58937"/>
    </ligand>
</feature>
<dbReference type="GO" id="GO:0005829">
    <property type="term" value="C:cytosol"/>
    <property type="evidence" value="ECO:0007669"/>
    <property type="project" value="TreeGrafter"/>
</dbReference>
<evidence type="ECO:0000256" key="15">
    <source>
        <dbReference type="PIRSR" id="PIRSR605478-1"/>
    </source>
</evidence>
<evidence type="ECO:0000256" key="18">
    <source>
        <dbReference type="PIRSR" id="PIRSR605478-4"/>
    </source>
</evidence>
<feature type="domain" description="Transketolase-like pyrimidine-binding" evidence="20">
    <location>
        <begin position="357"/>
        <end position="528"/>
    </location>
</feature>
<dbReference type="InterPro" id="IPR009014">
    <property type="entry name" value="Transketo_C/PFOR_II"/>
</dbReference>
<dbReference type="OrthoDB" id="8732661at2"/>
<dbReference type="GO" id="GO:0046872">
    <property type="term" value="F:metal ion binding"/>
    <property type="evidence" value="ECO:0007669"/>
    <property type="project" value="UniProtKB-KW"/>
</dbReference>
<dbReference type="PANTHER" id="PTHR43522:SF2">
    <property type="entry name" value="TRANSKETOLASE 1-RELATED"/>
    <property type="match status" value="1"/>
</dbReference>
<reference evidence="21 22" key="1">
    <citation type="submission" date="2018-05" db="EMBL/GenBank/DDBJ databases">
        <title>Rhodobacteraceae gen. nov., sp. nov. isolated from sea water.</title>
        <authorList>
            <person name="Ren Y."/>
        </authorList>
    </citation>
    <scope>NUCLEOTIDE SEQUENCE [LARGE SCALE GENOMIC DNA]</scope>
    <source>
        <strain evidence="21 22">TG-679</strain>
    </source>
</reference>
<evidence type="ECO:0000256" key="16">
    <source>
        <dbReference type="PIRSR" id="PIRSR605478-2"/>
    </source>
</evidence>
<comment type="cofactor">
    <cofactor evidence="18">
        <name>Mg(2+)</name>
        <dbReference type="ChEBI" id="CHEBI:18420"/>
    </cofactor>
    <text evidence="18">Binds 1 Mg(2+) ion per subunit. Can also utilize other divalent metal cations, such as Ca(2+), Mn(2+) and Co(2+).</text>
</comment>
<evidence type="ECO:0000256" key="4">
    <source>
        <dbReference type="ARBA" id="ARBA00005215"/>
    </source>
</evidence>
<protein>
    <recommendedName>
        <fullName evidence="7 14">Transketolase</fullName>
        <ecNumber evidence="7 14">2.2.1.1</ecNumber>
    </recommendedName>
</protein>
<feature type="binding site" evidence="16">
    <location>
        <position position="464"/>
    </location>
    <ligand>
        <name>substrate</name>
    </ligand>
</feature>
<comment type="cofactor">
    <cofactor evidence="2">
        <name>Co(2+)</name>
        <dbReference type="ChEBI" id="CHEBI:48828"/>
    </cofactor>
</comment>
<dbReference type="Proteomes" id="UP000245680">
    <property type="component" value="Unassembled WGS sequence"/>
</dbReference>
<evidence type="ECO:0000256" key="6">
    <source>
        <dbReference type="ARBA" id="ARBA00011738"/>
    </source>
</evidence>
<feature type="binding site" evidence="17">
    <location>
        <position position="192"/>
    </location>
    <ligand>
        <name>thiamine diphosphate</name>
        <dbReference type="ChEBI" id="CHEBI:58937"/>
    </ligand>
</feature>
<feature type="binding site" evidence="16">
    <location>
        <position position="265"/>
    </location>
    <ligand>
        <name>substrate</name>
    </ligand>
</feature>
<keyword evidence="8" id="KW-0808">Transferase</keyword>
<keyword evidence="10" id="KW-0106">Calcium</keyword>
<keyword evidence="22" id="KW-1185">Reference proteome</keyword>
<evidence type="ECO:0000256" key="3">
    <source>
        <dbReference type="ARBA" id="ARBA00004959"/>
    </source>
</evidence>
<keyword evidence="9 18" id="KW-0479">Metal-binding</keyword>
<comment type="cofactor">
    <cofactor evidence="1">
        <name>Ca(2+)</name>
        <dbReference type="ChEBI" id="CHEBI:29108"/>
    </cofactor>
</comment>
<gene>
    <name evidence="21" type="primary">tkt</name>
    <name evidence="21" type="ORF">DKT77_07900</name>
</gene>
<feature type="site" description="Important for catalytic activity" evidence="19">
    <location>
        <position position="35"/>
    </location>
</feature>
<evidence type="ECO:0000313" key="21">
    <source>
        <dbReference type="EMBL" id="PWR03132.1"/>
    </source>
</evidence>
<comment type="cofactor">
    <cofactor evidence="17">
        <name>thiamine diphosphate</name>
        <dbReference type="ChEBI" id="CHEBI:58937"/>
    </cofactor>
    <text evidence="17">Binds 1 thiamine pyrophosphate per subunit. During the reaction, the substrate forms a covalent intermediate with the cofactor.</text>
</comment>
<dbReference type="CDD" id="cd02012">
    <property type="entry name" value="TPP_TK"/>
    <property type="match status" value="1"/>
</dbReference>
<feature type="binding site" evidence="16">
    <location>
        <position position="35"/>
    </location>
    <ligand>
        <name>substrate</name>
    </ligand>
</feature>
<feature type="binding site" evidence="16">
    <location>
        <position position="387"/>
    </location>
    <ligand>
        <name>substrate</name>
    </ligand>
</feature>
<dbReference type="Gene3D" id="3.40.50.920">
    <property type="match status" value="1"/>
</dbReference>
<dbReference type="NCBIfam" id="TIGR00232">
    <property type="entry name" value="tktlase_bact"/>
    <property type="match status" value="1"/>
</dbReference>
<feature type="binding site" evidence="16">
    <location>
        <position position="472"/>
    </location>
    <ligand>
        <name>substrate</name>
    </ligand>
</feature>